<dbReference type="InterPro" id="IPR008274">
    <property type="entry name" value="AldOxase/xan_DH_MoCoBD1"/>
</dbReference>
<dbReference type="EMBL" id="BMZB01000002">
    <property type="protein sequence ID" value="GGZ35480.1"/>
    <property type="molecule type" value="Genomic_DNA"/>
</dbReference>
<reference evidence="3" key="1">
    <citation type="journal article" date="2014" name="Int. J. Syst. Evol. Microbiol.">
        <title>Complete genome sequence of Corynebacterium casei LMG S-19264T (=DSM 44701T), isolated from a smear-ripened cheese.</title>
        <authorList>
            <consortium name="US DOE Joint Genome Institute (JGI-PGF)"/>
            <person name="Walter F."/>
            <person name="Albersmeier A."/>
            <person name="Kalinowski J."/>
            <person name="Ruckert C."/>
        </authorList>
    </citation>
    <scope>NUCLEOTIDE SEQUENCE</scope>
    <source>
        <strain evidence="3">KCTC 32296</strain>
    </source>
</reference>
<organism evidence="3 4">
    <name type="scientific">Asticcacaulis endophyticus</name>
    <dbReference type="NCBI Taxonomy" id="1395890"/>
    <lineage>
        <taxon>Bacteria</taxon>
        <taxon>Pseudomonadati</taxon>
        <taxon>Pseudomonadota</taxon>
        <taxon>Alphaproteobacteria</taxon>
        <taxon>Caulobacterales</taxon>
        <taxon>Caulobacteraceae</taxon>
        <taxon>Asticcacaulis</taxon>
    </lineage>
</organism>
<name>A0A918Q928_9CAUL</name>
<dbReference type="Gene3D" id="3.90.1170.50">
    <property type="entry name" value="Aldehyde oxidase/xanthine dehydrogenase, a/b hammerhead"/>
    <property type="match status" value="1"/>
</dbReference>
<sequence>MPDQSDTKPRRPFLTRRKLIVGGGLAGSAMVVGAGIANIDTLLSLGAEGPETQDFGPFIRIAADNSVTIVNKHQEMGQGIHAGLAAIVAEELDADWSKVRIEAAPANMKLYGNTTARIQGTFGSNGIANSWDQLRQAGAAARYMLVQAAADLWQVSAGSLTVKDGIITDPLTGRTAPFSALLARAAQIKPPENLPLKDPKQFTLIGTERVRRKDSRAKITGAERYTQDIQLNDMMVAMVAHSPRFGGKVLSFDDSEARKIAGIVDVFEIPSGVAVVATDTYTAKRGRDALKVDWDDEKAEMRSSEDLFKFYRDTAQGKTNIKGDHFQKSGNPEGAFEGDLLEITYDLPYLAHAPMEPMNCVALVDGRSVKLITASQIQTMDQINTARVVGCLPGSVEIETLPAGGSFGRRGVMSSDYIVECVHIAKHVGGGRPVKLIWTREDDMMGGYYRPMSHQRLWIKSGADGFASAWRHHTVVQSLTPVGPNTPGVEGIHGSPYLAATTVVDGKVFTPQLAIPPGFWRSVGASHSAMVMEHTVDQLARRAGRDPVDYRRTIYINTHKTRWLSVLNLAAEKAGWGKPLEAGWARGVAVCECFGTVVAQIAEVSLIDDKPRVRRVVAAVDCGIAVAPDQIRAQMEGGICFGLSAALYGGVTLEGGIVQTTNFDTAPVLRIDEAPVIETHIVPSGNPPTGMGEPGVPLMAPALANALLALTGQPTLSLPFVKS</sequence>
<dbReference type="RefSeq" id="WP_189486521.1">
    <property type="nucleotide sequence ID" value="NZ_BMZB01000002.1"/>
</dbReference>
<comment type="caution">
    <text evidence="3">The sequence shown here is derived from an EMBL/GenBank/DDBJ whole genome shotgun (WGS) entry which is preliminary data.</text>
</comment>
<dbReference type="InterPro" id="IPR012368">
    <property type="entry name" value="OxRdtase_Mopterin-bd_su_IorB"/>
</dbReference>
<dbReference type="InterPro" id="IPR037165">
    <property type="entry name" value="AldOxase/xan_DH_Mopterin-bd_sf"/>
</dbReference>
<dbReference type="AlphaFoldDB" id="A0A918Q928"/>
<dbReference type="PANTHER" id="PTHR47495:SF2">
    <property type="entry name" value="ALDEHYDE DEHYDROGENASE"/>
    <property type="match status" value="1"/>
</dbReference>
<dbReference type="SUPFAM" id="SSF56003">
    <property type="entry name" value="Molybdenum cofactor-binding domain"/>
    <property type="match status" value="2"/>
</dbReference>
<dbReference type="InterPro" id="IPR052516">
    <property type="entry name" value="N-heterocyclic_Hydroxylase"/>
</dbReference>
<dbReference type="Gene3D" id="3.30.365.10">
    <property type="entry name" value="Aldehyde oxidase/xanthine dehydrogenase, molybdopterin binding domain"/>
    <property type="match status" value="4"/>
</dbReference>
<dbReference type="Proteomes" id="UP000662572">
    <property type="component" value="Unassembled WGS sequence"/>
</dbReference>
<dbReference type="SMART" id="SM01008">
    <property type="entry name" value="Ald_Xan_dh_C"/>
    <property type="match status" value="1"/>
</dbReference>
<gene>
    <name evidence="3" type="ORF">GCM10011273_22490</name>
</gene>
<keyword evidence="4" id="KW-1185">Reference proteome</keyword>
<evidence type="ECO:0000259" key="2">
    <source>
        <dbReference type="SMART" id="SM01008"/>
    </source>
</evidence>
<evidence type="ECO:0000256" key="1">
    <source>
        <dbReference type="SAM" id="Phobius"/>
    </source>
</evidence>
<accession>A0A918Q928</accession>
<proteinExistence type="predicted"/>
<evidence type="ECO:0000313" key="4">
    <source>
        <dbReference type="Proteomes" id="UP000662572"/>
    </source>
</evidence>
<reference evidence="3" key="2">
    <citation type="submission" date="2020-09" db="EMBL/GenBank/DDBJ databases">
        <authorList>
            <person name="Sun Q."/>
            <person name="Kim S."/>
        </authorList>
    </citation>
    <scope>NUCLEOTIDE SEQUENCE</scope>
    <source>
        <strain evidence="3">KCTC 32296</strain>
    </source>
</reference>
<keyword evidence="1" id="KW-0812">Transmembrane</keyword>
<evidence type="ECO:0000313" key="3">
    <source>
        <dbReference type="EMBL" id="GGZ35480.1"/>
    </source>
</evidence>
<dbReference type="Pfam" id="PF02738">
    <property type="entry name" value="MoCoBD_1"/>
    <property type="match status" value="1"/>
</dbReference>
<feature type="transmembrane region" description="Helical" evidence="1">
    <location>
        <begin position="20"/>
        <end position="39"/>
    </location>
</feature>
<dbReference type="InterPro" id="IPR046867">
    <property type="entry name" value="AldOxase/xan_DH_MoCoBD2"/>
</dbReference>
<keyword evidence="1" id="KW-0472">Membrane</keyword>
<feature type="domain" description="Aldehyde oxidase/xanthine dehydrogenase a/b hammerhead" evidence="2">
    <location>
        <begin position="220"/>
        <end position="298"/>
    </location>
</feature>
<dbReference type="Pfam" id="PF20256">
    <property type="entry name" value="MoCoBD_2"/>
    <property type="match status" value="2"/>
</dbReference>
<dbReference type="GO" id="GO:0016491">
    <property type="term" value="F:oxidoreductase activity"/>
    <property type="evidence" value="ECO:0007669"/>
    <property type="project" value="InterPro"/>
</dbReference>
<protein>
    <submittedName>
        <fullName evidence="3">Isoquinoline 1-oxidoreductase subunit beta</fullName>
    </submittedName>
</protein>
<keyword evidence="1" id="KW-1133">Transmembrane helix</keyword>
<dbReference type="PIRSF" id="PIRSF036389">
    <property type="entry name" value="IOR_B"/>
    <property type="match status" value="1"/>
</dbReference>
<dbReference type="InterPro" id="IPR000674">
    <property type="entry name" value="Ald_Oxase/Xan_DH_a/b"/>
</dbReference>
<dbReference type="PANTHER" id="PTHR47495">
    <property type="entry name" value="ALDEHYDE DEHYDROGENASE"/>
    <property type="match status" value="1"/>
</dbReference>